<comment type="caution">
    <text evidence="2">The sequence shown here is derived from an EMBL/GenBank/DDBJ whole genome shotgun (WGS) entry which is preliminary data.</text>
</comment>
<dbReference type="Pfam" id="PF00092">
    <property type="entry name" value="VWA"/>
    <property type="match status" value="1"/>
</dbReference>
<dbReference type="GO" id="GO:0016887">
    <property type="term" value="F:ATP hydrolysis activity"/>
    <property type="evidence" value="ECO:0007669"/>
    <property type="project" value="InterPro"/>
</dbReference>
<dbReference type="Gene3D" id="3.40.50.300">
    <property type="entry name" value="P-loop containing nucleotide triphosphate hydrolases"/>
    <property type="match status" value="2"/>
</dbReference>
<dbReference type="PANTHER" id="PTHR42759">
    <property type="entry name" value="MOXR FAMILY PROTEIN"/>
    <property type="match status" value="1"/>
</dbReference>
<keyword evidence="3" id="KW-1185">Reference proteome</keyword>
<dbReference type="EMBL" id="JYNY01000398">
    <property type="protein sequence ID" value="KJJ84155.1"/>
    <property type="molecule type" value="Genomic_DNA"/>
</dbReference>
<protein>
    <submittedName>
        <fullName evidence="2">Secreted protein</fullName>
    </submittedName>
</protein>
<dbReference type="PROSITE" id="PS50234">
    <property type="entry name" value="VWFA"/>
    <property type="match status" value="1"/>
</dbReference>
<gene>
    <name evidence="2" type="ORF">OMAG_001967</name>
</gene>
<feature type="domain" description="VWFA" evidence="1">
    <location>
        <begin position="1268"/>
        <end position="1428"/>
    </location>
</feature>
<dbReference type="InterPro" id="IPR027417">
    <property type="entry name" value="P-loop_NTPase"/>
</dbReference>
<evidence type="ECO:0000313" key="3">
    <source>
        <dbReference type="Proteomes" id="UP000033428"/>
    </source>
</evidence>
<dbReference type="InterPro" id="IPR003593">
    <property type="entry name" value="AAA+_ATPase"/>
</dbReference>
<dbReference type="Pfam" id="PF07728">
    <property type="entry name" value="AAA_5"/>
    <property type="match status" value="2"/>
</dbReference>
<dbReference type="InterPro" id="IPR011704">
    <property type="entry name" value="ATPase_dyneun-rel_AAA"/>
</dbReference>
<reference evidence="2 3" key="1">
    <citation type="submission" date="2015-02" db="EMBL/GenBank/DDBJ databases">
        <title>Single-cell genomics of uncultivated deep-branching MTB reveals a conserved set of magnetosome genes.</title>
        <authorList>
            <person name="Kolinko S."/>
            <person name="Richter M."/>
            <person name="Glockner F.O."/>
            <person name="Brachmann A."/>
            <person name="Schuler D."/>
        </authorList>
    </citation>
    <scope>NUCLEOTIDE SEQUENCE [LARGE SCALE GENOMIC DNA]</scope>
    <source>
        <strain evidence="2">SKK-01</strain>
    </source>
</reference>
<organism evidence="2 3">
    <name type="scientific">Candidatus Omnitrophus magneticus</name>
    <dbReference type="NCBI Taxonomy" id="1609969"/>
    <lineage>
        <taxon>Bacteria</taxon>
        <taxon>Pseudomonadati</taxon>
        <taxon>Candidatus Omnitrophota</taxon>
        <taxon>Candidatus Omnitrophus</taxon>
    </lineage>
</organism>
<evidence type="ECO:0000313" key="2">
    <source>
        <dbReference type="EMBL" id="KJJ84155.1"/>
    </source>
</evidence>
<dbReference type="InterPro" id="IPR050764">
    <property type="entry name" value="CbbQ/NirQ/NorQ/GpvN"/>
</dbReference>
<dbReference type="InterPro" id="IPR002035">
    <property type="entry name" value="VWF_A"/>
</dbReference>
<dbReference type="SMART" id="SM00382">
    <property type="entry name" value="AAA"/>
    <property type="match status" value="2"/>
</dbReference>
<dbReference type="PANTHER" id="PTHR42759:SF1">
    <property type="entry name" value="MAGNESIUM-CHELATASE SUBUNIT CHLD"/>
    <property type="match status" value="1"/>
</dbReference>
<proteinExistence type="predicted"/>
<accession>A0A0F0CRS9</accession>
<name>A0A0F0CRS9_9BACT</name>
<dbReference type="Proteomes" id="UP000033428">
    <property type="component" value="Unassembled WGS sequence"/>
</dbReference>
<dbReference type="InterPro" id="IPR036465">
    <property type="entry name" value="vWFA_dom_sf"/>
</dbReference>
<evidence type="ECO:0000259" key="1">
    <source>
        <dbReference type="PROSITE" id="PS50234"/>
    </source>
</evidence>
<dbReference type="SMART" id="SM00327">
    <property type="entry name" value="VWA"/>
    <property type="match status" value="1"/>
</dbReference>
<dbReference type="Gene3D" id="3.40.50.410">
    <property type="entry name" value="von Willebrand factor, type A domain"/>
    <property type="match status" value="1"/>
</dbReference>
<dbReference type="SUPFAM" id="SSF53300">
    <property type="entry name" value="vWA-like"/>
    <property type="match status" value="1"/>
</dbReference>
<sequence>MKKLVSVILLFSVPIGNVNIPAGAQELSRDFSISSDTLGVIPASQNMDVKLKIYAELLRNRVVLAVSSDAKELLRQAKAKAVLLENGKYLVSEDIVKDDAQFLRAVIHEDIEAVLQIMSRLEPKKYKGVKELILLVKDVQKFYSRLKGELWTDLLKEKSTDLVLNDILATAFELLISVDSEKIITEESLTSRERDFLRFMRGIINAGKVNYFRGNFFNAKERSDYLLLVLNRGFRFNKALMAWNNNDDDVTLPDSIKRGDKTLIVTYYYELKKRMFDSLDKGEEAIFRRAYREMKFLLDIISNIIDSFDETFLAEIGANLISSGKIPNFLIMPFLGSDTRCEISGSRMLLELKRVSAKRGLVNNKKIVEEVVADTVSELYISPVKRRNMIDKIMNDIKSFSFSDFISEDNFSKSFLEQRETIRVQLLSIGMFGAVEGIFNYSLGKIFLNDLEEEMWVRCALAHELTHYLAFNGEIKIPFAWEGFPYALELIEYVKHASNNIEQAEELLRGRDFENIFGASARYLYLRGKEIGIAGGAGLSVNSSFSFEHARYFFNNVLKKEVNRVYKKNNFSEEELFNPYLEQRACGFMLAGILIGIEKKTREEGNRENFKYINFLKNIFESLYEKDAVPSADIMRRIKGNGGILDDMKKYVEWFMGAKVDIKEAKDGVWKYIVKEKRRGVLEYVVSDLYPKKNKIIDADDIEIQMLESKKRALGNIILCAARSEYGKKEIFEKEFGREYPNRPDLRLLWDILMTPFVLSKALEKHSLKIRGENFLKVKKNELFTGASLWIEEVLRDRYYIKDELAAKQELNSYDLNIQFIDSLLYMWVSSGGKESVLGEDERLENNLVKEILVRTAGQNDVNDRGWGIWMYAPGEIKTDEEFIKIFKVKILPEYNKFFAYYQGKEQIDVIEKYSSRKIFTDKIFNELEERAKFELGSKTSGNQARDRNSSESKKKKYAQLKDILEKGEEAYEKAILACQNIEQMVNDISGIDKSKYIVLEENILVLKKNALLANENIKQLKIITDSGKTLGEIIYKIKEKTLPIDKAISELLCNFKKDFHAGNKDTDINAFKEILSSVKVAIDDMRGINESLNYFIAISLEDCVTEDEIGLAAGTNAAIDISNSKDTLMTDIGKVLSNIENPLLMESLKAMEDDLSSQDRHIENKKRTVNVGLEQSSFLREDEDLFKKTLLKGLTDDEKKEYDNIRRPFAELIDDMRKSLSIFMMPNVGIKRDILKFNAPLLRDLVNGIMGGPAFTRRIPKKPVKMMITFLVDKSGSMGKKGLGENPIIHARNVLLILLEVLLELNEQLEAKGMEPIEFSVGFFSDDDKLLFNHDTSIELSKIFTREKIIYDVLKALSSGGGTNASKALGRYVSELIEQRSNAVGDVRKLLFFITDEAFYGKEKEKVNGIIETAEEEKVAVFPVLVGHGKTDLAGCEKDRIIEFKNTSDFKKMPEVIMAAILNYVVLGRGADGISVSLLSYLLLAISLADIVRSGSLVGLNVSEYFSGILFSLNNVKFSDGIINIPGYKYFYIEKNVNNREYLVYKKGNVIRKWRRGLGGVNIPYALKELQYNLPEIEENDKLIFQILSNIYRDGEDHFSYEVIGEGETREAYTVRKAAGNKIELLKQNAAGEWQSEAFFCERKNQINVEDGNREYSNGSGIKWRAGPNGDFSISLDNGTFFNVKEVRLTNNQIERLDFKRVNKNRIYIFNPEEFLVFIIEKEGDSYNKLFVLKLDSKSINDKERRLIELEGETGVGKGTILRAVSVLLNDPFYLVACNEDMQKEDLTHFRTIGIEKAGVSGYDPSPVSMVLHYGGILVLDERHKMPEDVMNVLKADLAAGTHTWYEKDEDGKKREVKLKNHPRAVIFSTSNPIRKGIHAVSGTLDQPMQDRKKTIKVAWLPPNEELKMHIEYGKILAKNVGLYNHFNEEERIDFEKNLNDVVKGLLNTALIDRLKFAGYSFKQREYLLKTIILDQKEIYPNWHNLSSSAYIPERPFDEPQPPKRVISPRVIKNIIEHFIKFPLDLKYRKWDVVYSYFNFDAEVDRHSTYSSVKTALENAGFRNENNISPVRLGEESFIIKGGKLFVKPLSENDGNIYYDDIELPIHPDSPLFRGDVPYEIKEWLKSLRNHEKLYKALQAVFLGRHLIFVGVHGTGKSMLARAIAELLSGPELEYIDVANQTSKEDITFMPHIGEEGEPFKSGFISKQLPRAMNTSGYGKVLIMEETPQGRPGMIAVLNEVVENGYLLAPSKEPVDKKNGFTIIHAINKPGKGNAGSQFSDEFLERHFIIKFDHIMPREEFNYLVRAAESKNKNLYLNPRLIGEPLLDYNGNPVIDSDGEEKWGGLIGVSLEIRKMINESHTAFPRELSMRVLRHIVQELTDNFDNYRVEYPSLSTQEIIWKIFSENFTMDGEPRQVKEWWANMKKAFISARLWEDNPEISGDAVCKYLQHAPIVIKKGEIVARPDTGNEDLNKELISLQEIAGNGTIRANMEKIFRFIKEISAEDMWDELNFNEKLIRVYALKEINRILKLVYKHSVRDESLLVANDLLWKILVKLRFWPEEIFEIADNRKNFIARNKIDISIKEKYIEDILYKLFVFSDLESYSTGLISALKEYLEMKNIFEIKKNFSRHIVWRNALILGRLRNVVNEIVSTKLLSESVSSELNNLIKTIDKYFVDTSWPSEIEKLGNNELDSKIDLVKEIFKSGNSGGDRVLDYINCEELTKEELESFYHNMVFIASIPSIHDEIHADTIEKIFQNIIENSGSSKTRDIKRIIKLIALEREKLGQVLNNTEGGDVSIAQNSLKENILKKIDSLQNEKDIIEEIIVFAGMSLSSGAVNYQDIVINRRLKLLEEFKSLEYIRRDIIEKIIKECEFYYMEEKKLSAHRNNLENKNIVVPKNTGIIEIVKSIKEKFPKEINRKSFGESKEADISFQIARDGDQIIGILLTYEQYHCLEYQPCKIKNGKINTGKPLIIGRNGGRGNIIAGSGKGEFNNPVSSQFVMEYGAIKGVLVAEYNRIQYIPCVFENNIMRFDTENAVILGKEDNKRNYVSGIGLGEFNGAISIRVIKHHDRVIGVITVEKYNNRLQYIPAFFEDGFMKFDLENVVVIGKQDGTGFPILGIEPGEFNAPCDIEIVMEDRETLGFMVTEANNHRLQYIPCEIKDKVLSFDLKKVSFFGKISTDGNPEKGIKLGQLSWPISSTMIVSDGKVIGVLVMEFWNSRAQYVPVLIKNNELLFKTDNSEAVLDQDIVSGVDPIISNIYSIEENGGLIALLLDTRENKTLKYFSLNLDDNRTCDTGIIKNIILDINKFKKEMIDVEKNVLNLKKLLFLNEEKLEHLNRVKEIEGDPTNKNSLGRQAQEQEKRKILDKLDKIKEEEKYFESFLTEDIKSCIIEDTVIRKIDTDQDIGLFSSNAGQSKNLYSVSNSIFNDNKIMIEKINTVMNRIVLFLCRDSGAVLWKHAKYFEARYDPRLITNGEKILIEEFFEILNKRFFPIKFMLKQSSFKRSDNIAVSIRSFEKENGKLIGEGNVGVKRPNNFENYPVNIIGMVSIALASSLLSEQEGAAYDFEFLKIKEFIEREYFDLTGEKLNAPDNQKNLFKFLRRVILPQPEKMDIELAGRYYSAILKFLRSA</sequence>
<dbReference type="GO" id="GO:0005524">
    <property type="term" value="F:ATP binding"/>
    <property type="evidence" value="ECO:0007669"/>
    <property type="project" value="InterPro"/>
</dbReference>
<dbReference type="SUPFAM" id="SSF52540">
    <property type="entry name" value="P-loop containing nucleoside triphosphate hydrolases"/>
    <property type="match status" value="2"/>
</dbReference>